<evidence type="ECO:0000313" key="2">
    <source>
        <dbReference type="EMBL" id="ARD84346.1"/>
    </source>
</evidence>
<sequence>MEIKSEWGHLNRVIMHRPGTEITYAMLAPKPFLFERPFNYSIANKEHQNLEDTLRENGVKVDLLENLIVDEAEKKASFRQKLEEKIMALVNFYGTMESVEEAKKDMEKNIKYVDPLSLFQALIMEPSIDLKEYVPGIQYPRVYSNLPLANLYFMRDQQAVSSGVLLGKMKMQQRRKETDITSFVFSEILGAKTKKITEGFFEGGDFIPCGDFCLIGTGNRTDETGAMEAINSGIFNFPRVAIITNPLYDFMDGHDVMVNMHLDTYFNIPAKGMAITSVELARVARAKIYTRDREGHYAQETETTLYDFLKGEGYEFINLGISEQLSYSSNFLTLSDRKIVAIDSSKVIKKLLAENVFDTDTRQKIIKDMELKSGKMFPDSDAMAKSGIDVIKIDLSEITGGYGGAHCMTSAIDRT</sequence>
<dbReference type="Gene3D" id="3.75.10.10">
    <property type="entry name" value="L-arginine/glycine Amidinotransferase, Chain A"/>
    <property type="match status" value="1"/>
</dbReference>
<accession>A0A1V0N2N9</accession>
<protein>
    <submittedName>
        <fullName evidence="2">Arginine deiminase</fullName>
    </submittedName>
</protein>
<dbReference type="OrthoDB" id="371705at2157"/>
<dbReference type="Proteomes" id="UP000192050">
    <property type="component" value="Chromosome"/>
</dbReference>
<dbReference type="PRINTS" id="PR01466">
    <property type="entry name" value="ARGDEIMINASE"/>
</dbReference>
<keyword evidence="1" id="KW-0378">Hydrolase</keyword>
<dbReference type="SUPFAM" id="SSF55909">
    <property type="entry name" value="Pentein"/>
    <property type="match status" value="1"/>
</dbReference>
<gene>
    <name evidence="2" type="ORF">FAD_0428</name>
</gene>
<organism evidence="2 3">
    <name type="scientific">Ferroplasma acidiphilum</name>
    <dbReference type="NCBI Taxonomy" id="74969"/>
    <lineage>
        <taxon>Archaea</taxon>
        <taxon>Methanobacteriati</taxon>
        <taxon>Thermoplasmatota</taxon>
        <taxon>Thermoplasmata</taxon>
        <taxon>Thermoplasmatales</taxon>
        <taxon>Ferroplasmaceae</taxon>
        <taxon>Ferroplasma</taxon>
    </lineage>
</organism>
<evidence type="ECO:0000313" key="3">
    <source>
        <dbReference type="Proteomes" id="UP000192050"/>
    </source>
</evidence>
<dbReference type="STRING" id="74969.FAD_0428"/>
<dbReference type="InterPro" id="IPR003876">
    <property type="entry name" value="Arg_deiminase"/>
</dbReference>
<dbReference type="KEGG" id="fai:FAD_0428"/>
<reference evidence="2 3" key="1">
    <citation type="submission" date="2011-10" db="EMBL/GenBank/DDBJ databases">
        <title>Metabolic and evolutionary patterns in the extreme acidophile Ferroplasma acidiphilum.</title>
        <authorList>
            <person name="Golyshina O.V."/>
            <person name="Kozyavkin S.A."/>
            <person name="Tatusov R.L."/>
            <person name="Slesarev A.I."/>
            <person name="Golyshin P.N."/>
        </authorList>
    </citation>
    <scope>NUCLEOTIDE SEQUENCE [LARGE SCALE GENOMIC DNA]</scope>
    <source>
        <strain evidence="3">Y</strain>
    </source>
</reference>
<dbReference type="AlphaFoldDB" id="A0A1V0N2N9"/>
<name>A0A1V0N2N9_9ARCH</name>
<dbReference type="EMBL" id="CP015363">
    <property type="protein sequence ID" value="ARD84346.1"/>
    <property type="molecule type" value="Genomic_DNA"/>
</dbReference>
<dbReference type="PANTHER" id="PTHR47271:SF2">
    <property type="entry name" value="ARGININE DEIMINASE"/>
    <property type="match status" value="1"/>
</dbReference>
<proteinExistence type="predicted"/>
<dbReference type="Pfam" id="PF02274">
    <property type="entry name" value="ADI"/>
    <property type="match status" value="1"/>
</dbReference>
<evidence type="ECO:0000256" key="1">
    <source>
        <dbReference type="ARBA" id="ARBA00022801"/>
    </source>
</evidence>
<keyword evidence="3" id="KW-1185">Reference proteome</keyword>
<dbReference type="PANTHER" id="PTHR47271">
    <property type="entry name" value="ARGININE DEIMINASE"/>
    <property type="match status" value="1"/>
</dbReference>
<dbReference type="GO" id="GO:0016990">
    <property type="term" value="F:arginine deiminase activity"/>
    <property type="evidence" value="ECO:0007669"/>
    <property type="project" value="InterPro"/>
</dbReference>
<dbReference type="GO" id="GO:0019546">
    <property type="term" value="P:L-arginine deiminase pathway"/>
    <property type="evidence" value="ECO:0007669"/>
    <property type="project" value="TreeGrafter"/>
</dbReference>